<keyword evidence="2" id="KW-1133">Transmembrane helix</keyword>
<feature type="transmembrane region" description="Helical" evidence="2">
    <location>
        <begin position="130"/>
        <end position="150"/>
    </location>
</feature>
<name>A0A238FIA0_9BASI</name>
<dbReference type="Proteomes" id="UP000198372">
    <property type="component" value="Unassembled WGS sequence"/>
</dbReference>
<dbReference type="PANTHER" id="PTHR38848:SF3">
    <property type="entry name" value="G-PROTEIN COUPLED RECEPTORS FAMILY 3 PROFILE DOMAIN-CONTAINING PROTEIN"/>
    <property type="match status" value="1"/>
</dbReference>
<sequence>MATPTATHGPMVWPVNQPEVPPLVAFGYFTLISILACLLVLRGRTLWLKFDFIRCLVFIILLDGYLFVYFVGILVLGIGTSAFHKIGAASSAVCELAICKVLITIFLMERVYLVHSISAQGRPSRWKNRWYLPGCGFLVLWCAEAGILIAGRVHEIRQSDGACQIGLRLYSTMTLVVIDATTNIFLTAAFIVPIYRSKFPRARRLAHRSCIASVAALASTVTNVVVIAALHGREIAWVCLGLCSIDTIIFFITSPSQEDIDTAAVQSRTILSRRSLGTGSEEDPRGPFRTFLSRGQKSSSSNGVHVCSEVMKSVDDSMSRIDYPLGTIPVVIDAPDLLNRIETVDLKKDESAMAIEVEFPSQGVEPRISSERSEATAIEISLLENGNSGNEEIKA</sequence>
<feature type="transmembrane region" description="Helical" evidence="2">
    <location>
        <begin position="86"/>
        <end position="109"/>
    </location>
</feature>
<keyword evidence="4" id="KW-1185">Reference proteome</keyword>
<evidence type="ECO:0000256" key="2">
    <source>
        <dbReference type="SAM" id="Phobius"/>
    </source>
</evidence>
<feature type="transmembrane region" description="Helical" evidence="2">
    <location>
        <begin position="205"/>
        <end position="229"/>
    </location>
</feature>
<reference evidence="4" key="1">
    <citation type="submission" date="2016-09" db="EMBL/GenBank/DDBJ databases">
        <authorList>
            <person name="Jeantristanb JTB J.-T."/>
            <person name="Ricardo R."/>
        </authorList>
    </citation>
    <scope>NUCLEOTIDE SEQUENCE [LARGE SCALE GENOMIC DNA]</scope>
</reference>
<dbReference type="PANTHER" id="PTHR38848">
    <property type="entry name" value="G-PROTEIN COUPLED RECEPTORS FAMILY 3 PROFILE DOMAIN-CONTAINING PROTEIN"/>
    <property type="match status" value="1"/>
</dbReference>
<accession>A0A238FIA0</accession>
<proteinExistence type="predicted"/>
<protein>
    <submittedName>
        <fullName evidence="3">BQ2448_4565 protein</fullName>
    </submittedName>
</protein>
<dbReference type="EMBL" id="FMSP01000008">
    <property type="protein sequence ID" value="SCV71871.1"/>
    <property type="molecule type" value="Genomic_DNA"/>
</dbReference>
<feature type="transmembrane region" description="Helical" evidence="2">
    <location>
        <begin position="170"/>
        <end position="193"/>
    </location>
</feature>
<feature type="transmembrane region" description="Helical" evidence="2">
    <location>
        <begin position="20"/>
        <end position="41"/>
    </location>
</feature>
<organism evidence="3 4">
    <name type="scientific">Microbotryum intermedium</name>
    <dbReference type="NCBI Taxonomy" id="269621"/>
    <lineage>
        <taxon>Eukaryota</taxon>
        <taxon>Fungi</taxon>
        <taxon>Dikarya</taxon>
        <taxon>Basidiomycota</taxon>
        <taxon>Pucciniomycotina</taxon>
        <taxon>Microbotryomycetes</taxon>
        <taxon>Microbotryales</taxon>
        <taxon>Microbotryaceae</taxon>
        <taxon>Microbotryum</taxon>
    </lineage>
</organism>
<keyword evidence="2" id="KW-0812">Transmembrane</keyword>
<feature type="transmembrane region" description="Helical" evidence="2">
    <location>
        <begin position="53"/>
        <end position="80"/>
    </location>
</feature>
<evidence type="ECO:0000313" key="3">
    <source>
        <dbReference type="EMBL" id="SCV71871.1"/>
    </source>
</evidence>
<dbReference type="OrthoDB" id="3210850at2759"/>
<evidence type="ECO:0000256" key="1">
    <source>
        <dbReference type="SAM" id="MobiDB-lite"/>
    </source>
</evidence>
<keyword evidence="2" id="KW-0472">Membrane</keyword>
<evidence type="ECO:0000313" key="4">
    <source>
        <dbReference type="Proteomes" id="UP000198372"/>
    </source>
</evidence>
<feature type="region of interest" description="Disordered" evidence="1">
    <location>
        <begin position="275"/>
        <end position="301"/>
    </location>
</feature>
<dbReference type="AlphaFoldDB" id="A0A238FIA0"/>
<gene>
    <name evidence="3" type="ORF">BQ2448_4565</name>
</gene>